<gene>
    <name evidence="1" type="ORF">FVP01_11875</name>
</gene>
<dbReference type="Proteomes" id="UP000321504">
    <property type="component" value="Unassembled WGS sequence"/>
</dbReference>
<comment type="caution">
    <text evidence="1">The sequence shown here is derived from an EMBL/GenBank/DDBJ whole genome shotgun (WGS) entry which is preliminary data.</text>
</comment>
<dbReference type="RefSeq" id="WP_025578166.1">
    <property type="nucleotide sequence ID" value="NZ_VRMQ01000002.1"/>
</dbReference>
<evidence type="ECO:0000313" key="2">
    <source>
        <dbReference type="Proteomes" id="UP000321504"/>
    </source>
</evidence>
<dbReference type="EMBL" id="VRMQ01000002">
    <property type="protein sequence ID" value="TXN16650.1"/>
    <property type="molecule type" value="Genomic_DNA"/>
</dbReference>
<protein>
    <submittedName>
        <fullName evidence="1">Uncharacterized protein</fullName>
    </submittedName>
</protein>
<dbReference type="AlphaFoldDB" id="A0AA46L817"/>
<sequence length="673" mass="78650">MHLPEYLENTEINKYQASAVEKPDRLPFDLMEPLMFERFCCDLIDYITSYKLRRSIFKVLPIGTVGQKQYGADIFVENSESTRTTYSLYEVKRVKNYNASEYKRTVARFLKNYENWGIPIDKFSLLVAEDISAEDIALWKKEAQKLSELNIEYEIVSISELNKWVRNFPELVFKYFHESWVKSFWGEAALWHIQKYGIFRFEESASWVGYKKIEEEIYEDFFSYKNDHVRIQGFLPSKDKNSLSCFVEFRNGKFSHVMTTLSGKQLLERYFIGCQIPAGEFEHPYLTKNSTAEHDTFFCDIGNSRILISREEVLSFQSAMKYFKNEYVSRISQIEEAWRSSDFSTYAYKGNDIPLMSIKRSLWGAIQAFARENDAFETNGTWSVFDSGSNWLKIYTKSSSEKMDAGYHVFIKPVAKESTHATYTRPDNDVILVWSPPGELLVNDFDGNIGPRYYWDVKTSHDWIANELIPCVLEWANKPKNRDHQGSLGSIILSLFNKISKPEHGEYNRESYKPEIYLDSYYRKGISKQLDTATSISGMLRIIDELQHFFACTNRLFINEESYKSLYSNLAELMSKTGMDENGYRYVRSNLNYLNAKNYQDLISSLRKHASEAKFGCTNTFKLDCLLRCYQSCLRDDKCHINEVEVKAMLSDISPVLSLMNERTILERQLQKL</sequence>
<name>A0AA46L817_VIBPH</name>
<accession>A0AA46L817</accession>
<evidence type="ECO:0000313" key="1">
    <source>
        <dbReference type="EMBL" id="TXN16650.1"/>
    </source>
</evidence>
<proteinExistence type="predicted"/>
<organism evidence="1 2">
    <name type="scientific">Vibrio parahaemolyticus</name>
    <dbReference type="NCBI Taxonomy" id="670"/>
    <lineage>
        <taxon>Bacteria</taxon>
        <taxon>Pseudomonadati</taxon>
        <taxon>Pseudomonadota</taxon>
        <taxon>Gammaproteobacteria</taxon>
        <taxon>Vibrionales</taxon>
        <taxon>Vibrionaceae</taxon>
        <taxon>Vibrio</taxon>
    </lineage>
</organism>
<reference evidence="1 2" key="1">
    <citation type="submission" date="2019-08" db="EMBL/GenBank/DDBJ databases">
        <title>Emerging of two pre-pandemic pathogenic O4:KUT lineages of Vibrio parahaemolyticus in coastal eastern China.</title>
        <authorList>
            <person name="Yu H."/>
        </authorList>
    </citation>
    <scope>NUCLEOTIDE SEQUENCE [LARGE SCALE GENOMIC DNA]</scope>
    <source>
        <strain evidence="1 2">HZ17-383</strain>
    </source>
</reference>